<reference evidence="2" key="1">
    <citation type="submission" date="2014-11" db="EMBL/GenBank/DDBJ databases">
        <authorList>
            <person name="Otto D Thomas"/>
            <person name="Naeem Raeece"/>
        </authorList>
    </citation>
    <scope>NUCLEOTIDE SEQUENCE</scope>
</reference>
<proteinExistence type="predicted"/>
<dbReference type="VEuPathDB" id="CryptoDB:Cvel_7006"/>
<gene>
    <name evidence="2" type="ORF">Cvel_7006</name>
</gene>
<organism evidence="2">
    <name type="scientific">Chromera velia CCMP2878</name>
    <dbReference type="NCBI Taxonomy" id="1169474"/>
    <lineage>
        <taxon>Eukaryota</taxon>
        <taxon>Sar</taxon>
        <taxon>Alveolata</taxon>
        <taxon>Colpodellida</taxon>
        <taxon>Chromeraceae</taxon>
        <taxon>Chromera</taxon>
    </lineage>
</organism>
<feature type="region of interest" description="Disordered" evidence="1">
    <location>
        <begin position="48"/>
        <end position="69"/>
    </location>
</feature>
<name>A0A0G4HIX5_9ALVE</name>
<dbReference type="AlphaFoldDB" id="A0A0G4HIX5"/>
<evidence type="ECO:0000256" key="1">
    <source>
        <dbReference type="SAM" id="MobiDB-lite"/>
    </source>
</evidence>
<sequence length="69" mass="7593">MFIRSRGLVIERIQEVLLLVHAPLHHSILGGRLMELSVLWLRPSNSEAELSSSVSSTNHAVPASVLHLS</sequence>
<evidence type="ECO:0000313" key="2">
    <source>
        <dbReference type="EMBL" id="CEM43975.1"/>
    </source>
</evidence>
<accession>A0A0G4HIX5</accession>
<protein>
    <submittedName>
        <fullName evidence="2">Uncharacterized protein</fullName>
    </submittedName>
</protein>
<dbReference type="EMBL" id="CDMZ01002806">
    <property type="protein sequence ID" value="CEM43975.1"/>
    <property type="molecule type" value="Genomic_DNA"/>
</dbReference>